<dbReference type="OrthoDB" id="9809242at2"/>
<sequence length="111" mass="12464">MKMKRKKPEKVKLPKGFKLVDDFLSKEEIEALENDTTMRDPIIITGGHESETIEESIARISRAIAEAKEEKKMYSIRLKVKTVDAIKRKAAAAGIPYQTYVNVLLDNAASA</sequence>
<dbReference type="KEGG" id="fsu:Fisuc_1836"/>
<dbReference type="InterPro" id="IPR022148">
    <property type="entry name" value="CopG_antitoxin"/>
</dbReference>
<dbReference type="HOGENOM" id="CLU_2154605_0_0_0"/>
<evidence type="ECO:0000313" key="2">
    <source>
        <dbReference type="EMBL" id="ACX75428.1"/>
    </source>
</evidence>
<dbReference type="Proteomes" id="UP000000517">
    <property type="component" value="Chromosome"/>
</dbReference>
<gene>
    <name evidence="2" type="ordered locus">Fisuc_1836</name>
    <name evidence="3" type="ordered locus">FSU_2341</name>
</gene>
<accession>C9RS92</accession>
<reference evidence="4" key="2">
    <citation type="submission" date="2010-08" db="EMBL/GenBank/DDBJ databases">
        <title>Complete sequence of Fibrobacter succinogenes subsp. succinogenes S85.</title>
        <authorList>
            <person name="Durkin A.S."/>
            <person name="Nelson K.E."/>
            <person name="Morrison M."/>
            <person name="Forsberg C.W."/>
            <person name="Wilson D.B."/>
            <person name="Russell J.B."/>
            <person name="Cann I.K.O."/>
            <person name="Mackie R.I."/>
            <person name="White B.A."/>
        </authorList>
    </citation>
    <scope>NUCLEOTIDE SEQUENCE [LARGE SCALE GENOMIC DNA]</scope>
    <source>
        <strain evidence="4">ATCC 19169 / S85</strain>
    </source>
</reference>
<dbReference type="Pfam" id="PF12441">
    <property type="entry name" value="CopG_antitoxin"/>
    <property type="match status" value="1"/>
</dbReference>
<feature type="coiled-coil region" evidence="1">
    <location>
        <begin position="50"/>
        <end position="77"/>
    </location>
</feature>
<evidence type="ECO:0000313" key="5">
    <source>
        <dbReference type="Proteomes" id="UP000001497"/>
    </source>
</evidence>
<dbReference type="eggNOG" id="COG5304">
    <property type="taxonomic scope" value="Bacteria"/>
</dbReference>
<evidence type="ECO:0000256" key="1">
    <source>
        <dbReference type="SAM" id="Coils"/>
    </source>
</evidence>
<reference evidence="2 5" key="1">
    <citation type="submission" date="2009-10" db="EMBL/GenBank/DDBJ databases">
        <title>Complete sequence of Fibrobacter succinogenes subsp. succinogenes S85.</title>
        <authorList>
            <consortium name="US DOE Joint Genome Institute"/>
            <person name="Lucas S."/>
            <person name="Copeland A."/>
            <person name="Lapidus A."/>
            <person name="Glavina del Rio T."/>
            <person name="Tice H."/>
            <person name="Bruce D."/>
            <person name="Goodwin L."/>
            <person name="Pitluck S."/>
            <person name="Chertkov O."/>
            <person name="Detter J.C."/>
            <person name="Han C."/>
            <person name="Tapia R."/>
            <person name="Larimer F."/>
            <person name="Land M."/>
            <person name="Hauser L."/>
            <person name="Kyrpides N."/>
            <person name="Mikhailova N."/>
            <person name="Weimer P.J."/>
            <person name="Stevenson D.M."/>
            <person name="Boyum J."/>
            <person name="Brumm P.I."/>
            <person name="Mead D."/>
        </authorList>
    </citation>
    <scope>NUCLEOTIDE SEQUENCE [LARGE SCALE GENOMIC DNA]</scope>
    <source>
        <strain evidence="5">ATCC 19169 / S85</strain>
        <strain evidence="2">S85</strain>
    </source>
</reference>
<organism evidence="3 4">
    <name type="scientific">Fibrobacter succinogenes (strain ATCC 19169 / S85)</name>
    <dbReference type="NCBI Taxonomy" id="59374"/>
    <lineage>
        <taxon>Bacteria</taxon>
        <taxon>Pseudomonadati</taxon>
        <taxon>Fibrobacterota</taxon>
        <taxon>Fibrobacteria</taxon>
        <taxon>Fibrobacterales</taxon>
        <taxon>Fibrobacteraceae</taxon>
        <taxon>Fibrobacter</taxon>
    </lineage>
</organism>
<proteinExistence type="predicted"/>
<dbReference type="Proteomes" id="UP000001497">
    <property type="component" value="Chromosome"/>
</dbReference>
<evidence type="ECO:0000313" key="3">
    <source>
        <dbReference type="EMBL" id="ADL26404.1"/>
    </source>
</evidence>
<dbReference type="AlphaFoldDB" id="C9RS92"/>
<dbReference type="RefSeq" id="WP_014546501.1">
    <property type="nucleotide sequence ID" value="NC_013410.1"/>
</dbReference>
<evidence type="ECO:0000313" key="4">
    <source>
        <dbReference type="Proteomes" id="UP000000517"/>
    </source>
</evidence>
<dbReference type="KEGG" id="fsc:FSU_2341"/>
<reference evidence="3" key="3">
    <citation type="submission" date="2010-08" db="EMBL/GenBank/DDBJ databases">
        <authorList>
            <person name="Durkin A.S."/>
            <person name="Nelson K.E."/>
            <person name="Morrison M."/>
            <person name="Forsberg C.W."/>
            <person name="Wilson D.B."/>
            <person name="Russell J.B."/>
            <person name="Cann I.K.O."/>
            <person name="Mackie R.I."/>
            <person name="White B.A."/>
        </authorList>
    </citation>
    <scope>NUCLEOTIDE SEQUENCE</scope>
    <source>
        <strain evidence="3">S85</strain>
    </source>
</reference>
<dbReference type="EMBL" id="CP001792">
    <property type="protein sequence ID" value="ACX75428.1"/>
    <property type="molecule type" value="Genomic_DNA"/>
</dbReference>
<protein>
    <submittedName>
        <fullName evidence="3">Conserved domain protein</fullName>
    </submittedName>
</protein>
<name>C9RS92_FIBSS</name>
<dbReference type="EMBL" id="CP002158">
    <property type="protein sequence ID" value="ADL26404.1"/>
    <property type="molecule type" value="Genomic_DNA"/>
</dbReference>
<keyword evidence="5" id="KW-1185">Reference proteome</keyword>
<keyword evidence="1" id="KW-0175">Coiled coil</keyword>